<protein>
    <submittedName>
        <fullName evidence="2">Uncharacterized protein</fullName>
    </submittedName>
</protein>
<evidence type="ECO:0000313" key="3">
    <source>
        <dbReference type="Proteomes" id="UP000029665"/>
    </source>
</evidence>
<evidence type="ECO:0000256" key="1">
    <source>
        <dbReference type="ARBA" id="ARBA00022801"/>
    </source>
</evidence>
<reference evidence="2" key="1">
    <citation type="submission" date="2014-01" db="EMBL/GenBank/DDBJ databases">
        <title>The genome of the white-rot fungus Pycnoporus cinnabarinus: a basidiomycete model with a versatile arsenal for lignocellulosic biomass breakdown.</title>
        <authorList>
            <person name="Levasseur A."/>
            <person name="Lomascolo A."/>
            <person name="Ruiz-Duenas F.J."/>
            <person name="Uzan E."/>
            <person name="Piumi F."/>
            <person name="Kues U."/>
            <person name="Ram A.F.J."/>
            <person name="Murat C."/>
            <person name="Haon M."/>
            <person name="Benoit I."/>
            <person name="Arfi Y."/>
            <person name="Chevret D."/>
            <person name="Drula E."/>
            <person name="Kwon M.J."/>
            <person name="Gouret P."/>
            <person name="Lesage-Meessen L."/>
            <person name="Lombard V."/>
            <person name="Mariette J."/>
            <person name="Noirot C."/>
            <person name="Park J."/>
            <person name="Patyshakuliyeva A."/>
            <person name="Wieneger R.A.B."/>
            <person name="Wosten H.A.B."/>
            <person name="Martin F."/>
            <person name="Coutinho P.M."/>
            <person name="de Vries R."/>
            <person name="Martinez A.T."/>
            <person name="Klopp C."/>
            <person name="Pontarotti P."/>
            <person name="Henrissat B."/>
            <person name="Record E."/>
        </authorList>
    </citation>
    <scope>NUCLEOTIDE SEQUENCE [LARGE SCALE GENOMIC DNA]</scope>
    <source>
        <strain evidence="2">BRFM137</strain>
    </source>
</reference>
<organism evidence="2 3">
    <name type="scientific">Pycnoporus cinnabarinus</name>
    <name type="common">Cinnabar-red polypore</name>
    <name type="synonym">Trametes cinnabarina</name>
    <dbReference type="NCBI Taxonomy" id="5643"/>
    <lineage>
        <taxon>Eukaryota</taxon>
        <taxon>Fungi</taxon>
        <taxon>Dikarya</taxon>
        <taxon>Basidiomycota</taxon>
        <taxon>Agaricomycotina</taxon>
        <taxon>Agaricomycetes</taxon>
        <taxon>Polyporales</taxon>
        <taxon>Polyporaceae</taxon>
        <taxon>Trametes</taxon>
    </lineage>
</organism>
<dbReference type="OMA" id="TIFESWE"/>
<dbReference type="NCBIfam" id="TIGR01488">
    <property type="entry name" value="HAD-SF-IB"/>
    <property type="match status" value="1"/>
</dbReference>
<dbReference type="Gene3D" id="3.40.50.1000">
    <property type="entry name" value="HAD superfamily/HAD-like"/>
    <property type="match status" value="1"/>
</dbReference>
<dbReference type="EMBL" id="CCBP010000097">
    <property type="protein sequence ID" value="CDO71007.1"/>
    <property type="molecule type" value="Genomic_DNA"/>
</dbReference>
<dbReference type="Pfam" id="PF12710">
    <property type="entry name" value="HAD"/>
    <property type="match status" value="1"/>
</dbReference>
<keyword evidence="3" id="KW-1185">Reference proteome</keyword>
<dbReference type="InterPro" id="IPR023214">
    <property type="entry name" value="HAD_sf"/>
</dbReference>
<accession>A0A060S919</accession>
<comment type="caution">
    <text evidence="2">The sequence shown here is derived from an EMBL/GenBank/DDBJ whole genome shotgun (WGS) entry which is preliminary data.</text>
</comment>
<gene>
    <name evidence="2" type="ORF">BN946_scf184844.g11</name>
</gene>
<name>A0A060S919_PYCCI</name>
<dbReference type="OrthoDB" id="10014216at2759"/>
<dbReference type="HOGENOM" id="CLU_058495_1_0_1"/>
<dbReference type="SUPFAM" id="SSF56784">
    <property type="entry name" value="HAD-like"/>
    <property type="match status" value="1"/>
</dbReference>
<sequence>MATNVDPAPESTLPYPPIHKDKKFVVLSDWLVPLPVRPCSLASFRFWQTIFLRPPAFCHVYADGTITSRDSNDYMTDNLGFGPEKRRQGNLDILAGKTTFRSVRMFEALYGTSPLFTLPCSDEFRRMLQSVVANGHTFEECKEVLKKNIALDPGFKDFYRYCKEHDIPVVIISSGMAPLIRAVLSSLLGEEESKEIEIVSNDVDIHPDGTWEIKYRHPTSGFGHDKSQAILPYRALPDPPTIFFFGDGVSDMSAARHADVLYVKQKEGGDNDLAAFCRRENIPHILFEDFGHALRSVSAIVEGKKSVQEALAEGRA</sequence>
<keyword evidence="1" id="KW-0378">Hydrolase</keyword>
<dbReference type="InterPro" id="IPR036412">
    <property type="entry name" value="HAD-like_sf"/>
</dbReference>
<dbReference type="Proteomes" id="UP000029665">
    <property type="component" value="Unassembled WGS sequence"/>
</dbReference>
<evidence type="ECO:0000313" key="2">
    <source>
        <dbReference type="EMBL" id="CDO71007.1"/>
    </source>
</evidence>
<proteinExistence type="predicted"/>
<dbReference type="InterPro" id="IPR006384">
    <property type="entry name" value="HAD_hydro_PyrdxlP_Pase-like"/>
</dbReference>
<dbReference type="PANTHER" id="PTHR28181:SF2">
    <property type="entry name" value="PHOSPHORIC MONOESTER HYDROLASE"/>
    <property type="match status" value="1"/>
</dbReference>
<dbReference type="STRING" id="5643.A0A060S919"/>
<dbReference type="PANTHER" id="PTHR28181">
    <property type="entry name" value="UPF0655 PROTEIN YCR015C"/>
    <property type="match status" value="1"/>
</dbReference>
<dbReference type="NCBIfam" id="TIGR01489">
    <property type="entry name" value="DKMTPPase-SF"/>
    <property type="match status" value="1"/>
</dbReference>
<dbReference type="AlphaFoldDB" id="A0A060S919"/>
<dbReference type="GO" id="GO:0016791">
    <property type="term" value="F:phosphatase activity"/>
    <property type="evidence" value="ECO:0007669"/>
    <property type="project" value="InterPro"/>
</dbReference>
<dbReference type="InterPro" id="IPR050849">
    <property type="entry name" value="HAD-like_hydrolase_phosphatase"/>
</dbReference>